<evidence type="ECO:0000313" key="3">
    <source>
        <dbReference type="Proteomes" id="UP000371041"/>
    </source>
</evidence>
<proteinExistence type="predicted"/>
<sequence length="187" mass="19549">MRKPAVAAGALALGVLAGCSGQEPAPEQPPTPSTETSEQPTLESVEPSITREIPQEQRQRLARLPSERLCELVTPDELGQLAFPVQRGQPREVGFDPTLRGCSFEAQGGARAVLLGAQPAGYGSLGDTEVDLGGTRGTQTLHVNDCTVFADVEDATLQVVVTAPEAGSDQCEAAQGIAQYTLAALVR</sequence>
<feature type="compositionally biased region" description="Low complexity" evidence="1">
    <location>
        <begin position="33"/>
        <end position="44"/>
    </location>
</feature>
<protein>
    <submittedName>
        <fullName evidence="2">DUF3558 domain-containing protein</fullName>
    </submittedName>
</protein>
<dbReference type="KEGG" id="sace:GIY23_20855"/>
<feature type="region of interest" description="Disordered" evidence="1">
    <location>
        <begin position="18"/>
        <end position="52"/>
    </location>
</feature>
<dbReference type="RefSeq" id="WP_154078214.1">
    <property type="nucleotide sequence ID" value="NZ_CP045929.1"/>
</dbReference>
<dbReference type="Proteomes" id="UP000371041">
    <property type="component" value="Chromosome"/>
</dbReference>
<evidence type="ECO:0000256" key="1">
    <source>
        <dbReference type="SAM" id="MobiDB-lite"/>
    </source>
</evidence>
<dbReference type="Pfam" id="PF12079">
    <property type="entry name" value="DUF3558"/>
    <property type="match status" value="1"/>
</dbReference>
<keyword evidence="3" id="KW-1185">Reference proteome</keyword>
<dbReference type="InterPro" id="IPR024520">
    <property type="entry name" value="DUF3558"/>
</dbReference>
<accession>A0A5Q3QB84</accession>
<organism evidence="2 3">
    <name type="scientific">Allosaccharopolyspora coralli</name>
    <dbReference type="NCBI Taxonomy" id="2665642"/>
    <lineage>
        <taxon>Bacteria</taxon>
        <taxon>Bacillati</taxon>
        <taxon>Actinomycetota</taxon>
        <taxon>Actinomycetes</taxon>
        <taxon>Pseudonocardiales</taxon>
        <taxon>Pseudonocardiaceae</taxon>
        <taxon>Allosaccharopolyspora</taxon>
    </lineage>
</organism>
<evidence type="ECO:0000313" key="2">
    <source>
        <dbReference type="EMBL" id="QGK71643.1"/>
    </source>
</evidence>
<reference evidence="3" key="1">
    <citation type="submission" date="2019-11" db="EMBL/GenBank/DDBJ databases">
        <title>The complete genome sequence of Saccharopolyspora sp. E2A.</title>
        <authorList>
            <person name="Zhang G."/>
        </authorList>
    </citation>
    <scope>NUCLEOTIDE SEQUENCE [LARGE SCALE GENOMIC DNA]</scope>
    <source>
        <strain evidence="3">E2A</strain>
    </source>
</reference>
<dbReference type="EMBL" id="CP045929">
    <property type="protein sequence ID" value="QGK71643.1"/>
    <property type="molecule type" value="Genomic_DNA"/>
</dbReference>
<dbReference type="PROSITE" id="PS51257">
    <property type="entry name" value="PROKAR_LIPOPROTEIN"/>
    <property type="match status" value="1"/>
</dbReference>
<gene>
    <name evidence="2" type="ORF">GIY23_20855</name>
</gene>
<name>A0A5Q3QB84_9PSEU</name>
<dbReference type="AlphaFoldDB" id="A0A5Q3QB84"/>